<evidence type="ECO:0000259" key="4">
    <source>
        <dbReference type="SMART" id="SM00013"/>
    </source>
</evidence>
<evidence type="ECO:0000256" key="3">
    <source>
        <dbReference type="SAM" id="SignalP"/>
    </source>
</evidence>
<proteinExistence type="predicted"/>
<dbReference type="InterPro" id="IPR032675">
    <property type="entry name" value="LRR_dom_sf"/>
</dbReference>
<gene>
    <name evidence="5" type="ORF">HPB52_017968</name>
</gene>
<accession>A0A9D4TBA4</accession>
<dbReference type="AlphaFoldDB" id="A0A9D4TBA4"/>
<evidence type="ECO:0000256" key="2">
    <source>
        <dbReference type="ARBA" id="ARBA00022729"/>
    </source>
</evidence>
<dbReference type="EMBL" id="JABSTV010001245">
    <property type="protein sequence ID" value="KAH7984201.1"/>
    <property type="molecule type" value="Genomic_DNA"/>
</dbReference>
<organism evidence="5 6">
    <name type="scientific">Rhipicephalus sanguineus</name>
    <name type="common">Brown dog tick</name>
    <name type="synonym">Ixodes sanguineus</name>
    <dbReference type="NCBI Taxonomy" id="34632"/>
    <lineage>
        <taxon>Eukaryota</taxon>
        <taxon>Metazoa</taxon>
        <taxon>Ecdysozoa</taxon>
        <taxon>Arthropoda</taxon>
        <taxon>Chelicerata</taxon>
        <taxon>Arachnida</taxon>
        <taxon>Acari</taxon>
        <taxon>Parasitiformes</taxon>
        <taxon>Ixodida</taxon>
        <taxon>Ixodoidea</taxon>
        <taxon>Ixodidae</taxon>
        <taxon>Rhipicephalinae</taxon>
        <taxon>Rhipicephalus</taxon>
        <taxon>Rhipicephalus</taxon>
    </lineage>
</organism>
<dbReference type="Gene3D" id="3.80.10.10">
    <property type="entry name" value="Ribonuclease Inhibitor"/>
    <property type="match status" value="1"/>
</dbReference>
<sequence length="71" mass="7698">MAAALLLCLFFASSAAEEPQLSRCPDPCRCTGLTLDCSHRGLRVVPRPLPQDARRLKIGKAAICWISIFAA</sequence>
<feature type="signal peptide" evidence="3">
    <location>
        <begin position="1"/>
        <end position="16"/>
    </location>
</feature>
<dbReference type="Proteomes" id="UP000821837">
    <property type="component" value="Chromosome 1"/>
</dbReference>
<dbReference type="SMART" id="SM00013">
    <property type="entry name" value="LRRNT"/>
    <property type="match status" value="1"/>
</dbReference>
<keyword evidence="1" id="KW-0433">Leucine-rich repeat</keyword>
<dbReference type="InterPro" id="IPR000372">
    <property type="entry name" value="LRRNT"/>
</dbReference>
<reference evidence="5" key="2">
    <citation type="submission" date="2021-09" db="EMBL/GenBank/DDBJ databases">
        <authorList>
            <person name="Jia N."/>
            <person name="Wang J."/>
            <person name="Shi W."/>
            <person name="Du L."/>
            <person name="Sun Y."/>
            <person name="Zhan W."/>
            <person name="Jiang J."/>
            <person name="Wang Q."/>
            <person name="Zhang B."/>
            <person name="Ji P."/>
            <person name="Sakyi L.B."/>
            <person name="Cui X."/>
            <person name="Yuan T."/>
            <person name="Jiang B."/>
            <person name="Yang W."/>
            <person name="Lam T.T.-Y."/>
            <person name="Chang Q."/>
            <person name="Ding S."/>
            <person name="Wang X."/>
            <person name="Zhu J."/>
            <person name="Ruan X."/>
            <person name="Zhao L."/>
            <person name="Wei J."/>
            <person name="Que T."/>
            <person name="Du C."/>
            <person name="Cheng J."/>
            <person name="Dai P."/>
            <person name="Han X."/>
            <person name="Huang E."/>
            <person name="Gao Y."/>
            <person name="Liu J."/>
            <person name="Shao H."/>
            <person name="Ye R."/>
            <person name="Li L."/>
            <person name="Wei W."/>
            <person name="Wang X."/>
            <person name="Wang C."/>
            <person name="Huo Q."/>
            <person name="Li W."/>
            <person name="Guo W."/>
            <person name="Chen H."/>
            <person name="Chen S."/>
            <person name="Zhou L."/>
            <person name="Zhou L."/>
            <person name="Ni X."/>
            <person name="Tian J."/>
            <person name="Zhou Y."/>
            <person name="Sheng Y."/>
            <person name="Liu T."/>
            <person name="Pan Y."/>
            <person name="Xia L."/>
            <person name="Li J."/>
            <person name="Zhao F."/>
            <person name="Cao W."/>
        </authorList>
    </citation>
    <scope>NUCLEOTIDE SEQUENCE</scope>
    <source>
        <strain evidence="5">Rsan-2018</strain>
        <tissue evidence="5">Larvae</tissue>
    </source>
</reference>
<protein>
    <recommendedName>
        <fullName evidence="4">LRRNT domain-containing protein</fullName>
    </recommendedName>
</protein>
<keyword evidence="6" id="KW-1185">Reference proteome</keyword>
<name>A0A9D4TBA4_RHISA</name>
<dbReference type="VEuPathDB" id="VectorBase:RSAN_040206"/>
<feature type="chain" id="PRO_5039677511" description="LRRNT domain-containing protein" evidence="3">
    <location>
        <begin position="17"/>
        <end position="71"/>
    </location>
</feature>
<keyword evidence="2 3" id="KW-0732">Signal</keyword>
<evidence type="ECO:0000256" key="1">
    <source>
        <dbReference type="ARBA" id="ARBA00022614"/>
    </source>
</evidence>
<evidence type="ECO:0000313" key="5">
    <source>
        <dbReference type="EMBL" id="KAH7984201.1"/>
    </source>
</evidence>
<feature type="domain" description="LRRNT" evidence="4">
    <location>
        <begin position="23"/>
        <end position="55"/>
    </location>
</feature>
<comment type="caution">
    <text evidence="5">The sequence shown here is derived from an EMBL/GenBank/DDBJ whole genome shotgun (WGS) entry which is preliminary data.</text>
</comment>
<reference evidence="5" key="1">
    <citation type="journal article" date="2020" name="Cell">
        <title>Large-Scale Comparative Analyses of Tick Genomes Elucidate Their Genetic Diversity and Vector Capacities.</title>
        <authorList>
            <consortium name="Tick Genome and Microbiome Consortium (TIGMIC)"/>
            <person name="Jia N."/>
            <person name="Wang J."/>
            <person name="Shi W."/>
            <person name="Du L."/>
            <person name="Sun Y."/>
            <person name="Zhan W."/>
            <person name="Jiang J.F."/>
            <person name="Wang Q."/>
            <person name="Zhang B."/>
            <person name="Ji P."/>
            <person name="Bell-Sakyi L."/>
            <person name="Cui X.M."/>
            <person name="Yuan T.T."/>
            <person name="Jiang B.G."/>
            <person name="Yang W.F."/>
            <person name="Lam T.T."/>
            <person name="Chang Q.C."/>
            <person name="Ding S.J."/>
            <person name="Wang X.J."/>
            <person name="Zhu J.G."/>
            <person name="Ruan X.D."/>
            <person name="Zhao L."/>
            <person name="Wei J.T."/>
            <person name="Ye R.Z."/>
            <person name="Que T.C."/>
            <person name="Du C.H."/>
            <person name="Zhou Y.H."/>
            <person name="Cheng J.X."/>
            <person name="Dai P.F."/>
            <person name="Guo W.B."/>
            <person name="Han X.H."/>
            <person name="Huang E.J."/>
            <person name="Li L.F."/>
            <person name="Wei W."/>
            <person name="Gao Y.C."/>
            <person name="Liu J.Z."/>
            <person name="Shao H.Z."/>
            <person name="Wang X."/>
            <person name="Wang C.C."/>
            <person name="Yang T.C."/>
            <person name="Huo Q.B."/>
            <person name="Li W."/>
            <person name="Chen H.Y."/>
            <person name="Chen S.E."/>
            <person name="Zhou L.G."/>
            <person name="Ni X.B."/>
            <person name="Tian J.H."/>
            <person name="Sheng Y."/>
            <person name="Liu T."/>
            <person name="Pan Y.S."/>
            <person name="Xia L.Y."/>
            <person name="Li J."/>
            <person name="Zhao F."/>
            <person name="Cao W.C."/>
        </authorList>
    </citation>
    <scope>NUCLEOTIDE SEQUENCE</scope>
    <source>
        <strain evidence="5">Rsan-2018</strain>
    </source>
</reference>
<evidence type="ECO:0000313" key="6">
    <source>
        <dbReference type="Proteomes" id="UP000821837"/>
    </source>
</evidence>